<dbReference type="Gene3D" id="1.10.10.10">
    <property type="entry name" value="Winged helix-like DNA-binding domain superfamily/Winged helix DNA-binding domain"/>
    <property type="match status" value="1"/>
</dbReference>
<gene>
    <name evidence="4" type="ORF">G3M58_04805</name>
</gene>
<dbReference type="PROSITE" id="PS51755">
    <property type="entry name" value="OMPR_PHOB"/>
    <property type="match status" value="1"/>
</dbReference>
<reference evidence="4" key="1">
    <citation type="submission" date="2020-01" db="EMBL/GenBank/DDBJ databases">
        <title>Insect and environment-associated Actinomycetes.</title>
        <authorList>
            <person name="Currrie C."/>
            <person name="Chevrette M."/>
            <person name="Carlson C."/>
            <person name="Stubbendieck R."/>
            <person name="Wendt-Pienkowski E."/>
        </authorList>
    </citation>
    <scope>NUCLEOTIDE SEQUENCE</scope>
    <source>
        <strain evidence="4">SID7499</strain>
    </source>
</reference>
<dbReference type="AlphaFoldDB" id="A0A6G3WK92"/>
<dbReference type="Pfam" id="PF00486">
    <property type="entry name" value="Trans_reg_C"/>
    <property type="match status" value="1"/>
</dbReference>
<dbReference type="InterPro" id="IPR001867">
    <property type="entry name" value="OmpR/PhoB-type_DNA-bd"/>
</dbReference>
<keyword evidence="1 2" id="KW-0238">DNA-binding</keyword>
<comment type="caution">
    <text evidence="4">The sequence shown here is derived from an EMBL/GenBank/DDBJ whole genome shotgun (WGS) entry which is preliminary data.</text>
</comment>
<feature type="DNA-binding region" description="OmpR/PhoB-type" evidence="2">
    <location>
        <begin position="1"/>
        <end position="41"/>
    </location>
</feature>
<evidence type="ECO:0000256" key="2">
    <source>
        <dbReference type="PROSITE-ProRule" id="PRU01091"/>
    </source>
</evidence>
<protein>
    <submittedName>
        <fullName evidence="4">Winged helix-turn-helix domain-containing protein</fullName>
    </submittedName>
</protein>
<accession>A0A6G3WK92</accession>
<organism evidence="4">
    <name type="scientific">Streptomyces sp. SID7499</name>
    <dbReference type="NCBI Taxonomy" id="2706086"/>
    <lineage>
        <taxon>Bacteria</taxon>
        <taxon>Bacillati</taxon>
        <taxon>Actinomycetota</taxon>
        <taxon>Actinomycetes</taxon>
        <taxon>Kitasatosporales</taxon>
        <taxon>Streptomycetaceae</taxon>
        <taxon>Streptomyces</taxon>
    </lineage>
</organism>
<evidence type="ECO:0000256" key="1">
    <source>
        <dbReference type="ARBA" id="ARBA00023125"/>
    </source>
</evidence>
<dbReference type="GO" id="GO:0000160">
    <property type="term" value="P:phosphorelay signal transduction system"/>
    <property type="evidence" value="ECO:0007669"/>
    <property type="project" value="InterPro"/>
</dbReference>
<dbReference type="InterPro" id="IPR016032">
    <property type="entry name" value="Sig_transdc_resp-reg_C-effctor"/>
</dbReference>
<dbReference type="GO" id="GO:0006355">
    <property type="term" value="P:regulation of DNA-templated transcription"/>
    <property type="evidence" value="ECO:0007669"/>
    <property type="project" value="InterPro"/>
</dbReference>
<dbReference type="InterPro" id="IPR036388">
    <property type="entry name" value="WH-like_DNA-bd_sf"/>
</dbReference>
<sequence>YLGDSRLVDACVQRLRAKVEDVPSSPTLIRTVRGVGYRLDSPQ</sequence>
<feature type="non-terminal residue" evidence="4">
    <location>
        <position position="1"/>
    </location>
</feature>
<name>A0A6G3WK92_9ACTN</name>
<dbReference type="GO" id="GO:0003677">
    <property type="term" value="F:DNA binding"/>
    <property type="evidence" value="ECO:0007669"/>
    <property type="project" value="UniProtKB-UniRule"/>
</dbReference>
<evidence type="ECO:0000259" key="3">
    <source>
        <dbReference type="PROSITE" id="PS51755"/>
    </source>
</evidence>
<evidence type="ECO:0000313" key="4">
    <source>
        <dbReference type="EMBL" id="NEE05750.1"/>
    </source>
</evidence>
<dbReference type="EMBL" id="JAAGMN010000499">
    <property type="protein sequence ID" value="NEE05750.1"/>
    <property type="molecule type" value="Genomic_DNA"/>
</dbReference>
<feature type="domain" description="OmpR/PhoB-type" evidence="3">
    <location>
        <begin position="1"/>
        <end position="41"/>
    </location>
</feature>
<dbReference type="SUPFAM" id="SSF46894">
    <property type="entry name" value="C-terminal effector domain of the bipartite response regulators"/>
    <property type="match status" value="1"/>
</dbReference>
<proteinExistence type="predicted"/>